<accession>A0ACC2FCI3</accession>
<reference evidence="1" key="1">
    <citation type="submission" date="2021-05" db="EMBL/GenBank/DDBJ databases">
        <authorList>
            <person name="Pan Q."/>
            <person name="Jouanno E."/>
            <person name="Zahm M."/>
            <person name="Klopp C."/>
            <person name="Cabau C."/>
            <person name="Louis A."/>
            <person name="Berthelot C."/>
            <person name="Parey E."/>
            <person name="Roest Crollius H."/>
            <person name="Montfort J."/>
            <person name="Robinson-Rechavi M."/>
            <person name="Bouchez O."/>
            <person name="Lampietro C."/>
            <person name="Lopez Roques C."/>
            <person name="Donnadieu C."/>
            <person name="Postlethwait J."/>
            <person name="Bobe J."/>
            <person name="Dillon D."/>
            <person name="Chandos A."/>
            <person name="von Hippel F."/>
            <person name="Guiguen Y."/>
        </authorList>
    </citation>
    <scope>NUCLEOTIDE SEQUENCE</scope>
    <source>
        <strain evidence="1">YG-Jan2019</strain>
    </source>
</reference>
<organism evidence="1 2">
    <name type="scientific">Dallia pectoralis</name>
    <name type="common">Alaska blackfish</name>
    <dbReference type="NCBI Taxonomy" id="75939"/>
    <lineage>
        <taxon>Eukaryota</taxon>
        <taxon>Metazoa</taxon>
        <taxon>Chordata</taxon>
        <taxon>Craniata</taxon>
        <taxon>Vertebrata</taxon>
        <taxon>Euteleostomi</taxon>
        <taxon>Actinopterygii</taxon>
        <taxon>Neopterygii</taxon>
        <taxon>Teleostei</taxon>
        <taxon>Protacanthopterygii</taxon>
        <taxon>Esociformes</taxon>
        <taxon>Umbridae</taxon>
        <taxon>Dallia</taxon>
    </lineage>
</organism>
<gene>
    <name evidence="1" type="ORF">DPEC_G00314810</name>
</gene>
<comment type="caution">
    <text evidence="1">The sequence shown here is derived from an EMBL/GenBank/DDBJ whole genome shotgun (WGS) entry which is preliminary data.</text>
</comment>
<proteinExistence type="predicted"/>
<evidence type="ECO:0000313" key="1">
    <source>
        <dbReference type="EMBL" id="KAJ7988980.1"/>
    </source>
</evidence>
<keyword evidence="2" id="KW-1185">Reference proteome</keyword>
<protein>
    <submittedName>
        <fullName evidence="1">Uncharacterized protein</fullName>
    </submittedName>
</protein>
<sequence length="94" mass="10123">MHGGFRSPTPNHFALRTARASPPVPHFRYPGRAAAHVSPVVHVRPEDVQRERLRPLISSPRVDSLSSAIRPSSVLLSDEVAARSPSQPGNTGGD</sequence>
<evidence type="ECO:0000313" key="2">
    <source>
        <dbReference type="Proteomes" id="UP001157502"/>
    </source>
</evidence>
<name>A0ACC2FCI3_DALPE</name>
<dbReference type="Proteomes" id="UP001157502">
    <property type="component" value="Chromosome 30"/>
</dbReference>
<dbReference type="EMBL" id="CM055757">
    <property type="protein sequence ID" value="KAJ7988980.1"/>
    <property type="molecule type" value="Genomic_DNA"/>
</dbReference>